<comment type="cofactor">
    <cofactor evidence="11">
        <name>Zn(2+)</name>
        <dbReference type="ChEBI" id="CHEBI:29105"/>
    </cofactor>
    <text evidence="11">Binds 1 zinc ion per subunit.</text>
</comment>
<accession>A0A9P6NJ11</accession>
<dbReference type="AlphaFoldDB" id="A0A9P6NJ11"/>
<dbReference type="Proteomes" id="UP000886653">
    <property type="component" value="Unassembled WGS sequence"/>
</dbReference>
<dbReference type="GO" id="GO:0006508">
    <property type="term" value="P:proteolysis"/>
    <property type="evidence" value="ECO:0007669"/>
    <property type="project" value="UniProtKB-KW"/>
</dbReference>
<keyword evidence="4 12" id="KW-0645">Protease</keyword>
<dbReference type="Pfam" id="PF02128">
    <property type="entry name" value="Peptidase_M36"/>
    <property type="match status" value="1"/>
</dbReference>
<keyword evidence="6 12" id="KW-0378">Hydrolase</keyword>
<keyword evidence="9 12" id="KW-0865">Zymogen</keyword>
<evidence type="ECO:0000256" key="9">
    <source>
        <dbReference type="ARBA" id="ARBA00023145"/>
    </source>
</evidence>
<dbReference type="InterPro" id="IPR001842">
    <property type="entry name" value="Peptidase_M36"/>
</dbReference>
<evidence type="ECO:0000256" key="4">
    <source>
        <dbReference type="ARBA" id="ARBA00022670"/>
    </source>
</evidence>
<proteinExistence type="inferred from homology"/>
<evidence type="ECO:0000256" key="7">
    <source>
        <dbReference type="ARBA" id="ARBA00022833"/>
    </source>
</evidence>
<feature type="signal peptide" evidence="12">
    <location>
        <begin position="1"/>
        <end position="27"/>
    </location>
</feature>
<comment type="similarity">
    <text evidence="2 12">Belongs to the peptidase M36 family.</text>
</comment>
<evidence type="ECO:0000256" key="11">
    <source>
        <dbReference type="PIRSR" id="PIRSR601842-2"/>
    </source>
</evidence>
<evidence type="ECO:0000256" key="3">
    <source>
        <dbReference type="ARBA" id="ARBA00022525"/>
    </source>
</evidence>
<keyword evidence="14" id="KW-1185">Reference proteome</keyword>
<feature type="binding site" evidence="11">
    <location>
        <position position="727"/>
    </location>
    <ligand>
        <name>Zn(2+)</name>
        <dbReference type="ChEBI" id="CHEBI:29105"/>
        <note>catalytic</note>
    </ligand>
</feature>
<evidence type="ECO:0000256" key="1">
    <source>
        <dbReference type="ARBA" id="ARBA00004613"/>
    </source>
</evidence>
<keyword evidence="12" id="KW-0732">Signal</keyword>
<dbReference type="CDD" id="cd09596">
    <property type="entry name" value="M36"/>
    <property type="match status" value="1"/>
</dbReference>
<evidence type="ECO:0000313" key="13">
    <source>
        <dbReference type="EMBL" id="KAG0145067.1"/>
    </source>
</evidence>
<sequence length="920" mass="100761">MANNPSSILRSISISTILLSLCLQSLSINQLPPSSPRKSINYGPLESPEHHLHTSIFSTVPQSDRAPADRLATLLTFNSGPAVAQFARTATSMHAAGGDASSLKELGIQIASKFITQTHPSLTYKLSSAYVSKHTNVLHCHFVQTLPIGPGGELGSVSNALANFNLDLRPTSKTFGHILSYSDSFHPLESTHELVNAGHGQPVNLHHVTSLIAEKRGAGTVKPCKALQRKFAEALEQAEAAADVAGQQVLSLISLPTKLSPLGNSLLSAFSESELLEIAGCDSSEDRSTADHSTHREKASAVVDPRLALVSFLTMAADEKTDAHLRSRSIDDIVDSIEIVTPRHFKAGPSPHSVQLLNVPGMASKEEPTAAELAWLSVEHPHQTGARELQLVWRFEYRSHANWYESYVDATRPGLVPMVVDWVKDFRPTTETAETYAEHLAITANVAKRFADRPAHTIKAVNPDSIPDTPARVIGEARPSSYRVFPWSVNDPTEAKREIVKDPSNNYASPLGWHSIPQPTHGLAKDISKLTEGWAKLVKTHGLHATDTRGNNVFAQENWEGLDNWESNYRPNGTDDLCFEFHLGWNKTENKDERGHIEPKQYIDAAISELFYTCNSFHDLTHRYGFDEESGNFQEHNYGRGGKGGDAVIANAQDGSGYNNANFATPPDGRHGQMRMYVWNGAEPWRDGDLEAGIVIHEYSHGVSTRLTGGPANSGCLGWGEAGGMGEGWGDAFATLIRMHAAKPIDYTMGEWASGMKGGIRKYKYSLNNTVNPETYNTLDKPGYWGVHAIGEVWAEMLFTLVEALIEKHGFEPSLFPSDTPESDFYKTTTDGRQIPRRGNTLFFQLVLDGMKLQRCRPSFINARDAIIEADVVLTGGENVCEIWKAFASRGLGKNARVIGSTPWGGGVRTEDYSMPIGVC</sequence>
<dbReference type="EMBL" id="MU167283">
    <property type="protein sequence ID" value="KAG0145067.1"/>
    <property type="molecule type" value="Genomic_DNA"/>
</dbReference>
<dbReference type="OrthoDB" id="3227768at2759"/>
<evidence type="ECO:0000256" key="6">
    <source>
        <dbReference type="ARBA" id="ARBA00022801"/>
    </source>
</evidence>
<evidence type="ECO:0000256" key="5">
    <source>
        <dbReference type="ARBA" id="ARBA00022723"/>
    </source>
</evidence>
<dbReference type="GO" id="GO:0008270">
    <property type="term" value="F:zinc ion binding"/>
    <property type="evidence" value="ECO:0007669"/>
    <property type="project" value="InterPro"/>
</dbReference>
<evidence type="ECO:0000313" key="14">
    <source>
        <dbReference type="Proteomes" id="UP000886653"/>
    </source>
</evidence>
<evidence type="ECO:0000256" key="2">
    <source>
        <dbReference type="ARBA" id="ARBA00006006"/>
    </source>
</evidence>
<keyword evidence="7 11" id="KW-0862">Zinc</keyword>
<evidence type="ECO:0000256" key="8">
    <source>
        <dbReference type="ARBA" id="ARBA00023049"/>
    </source>
</evidence>
<name>A0A9P6NJ11_9BASI</name>
<comment type="caution">
    <text evidence="13">The sequence shown here is derived from an EMBL/GenBank/DDBJ whole genome shotgun (WGS) entry which is preliminary data.</text>
</comment>
<dbReference type="EC" id="3.4.24.-" evidence="12"/>
<comment type="subcellular location">
    <subcellularLocation>
        <location evidence="1 12">Secreted</location>
    </subcellularLocation>
</comment>
<feature type="chain" id="PRO_5040543032" description="Extracellular metalloproteinase" evidence="12">
    <location>
        <begin position="28"/>
        <end position="920"/>
    </location>
</feature>
<keyword evidence="3 12" id="KW-0964">Secreted</keyword>
<evidence type="ECO:0000256" key="12">
    <source>
        <dbReference type="RuleBase" id="RU364017"/>
    </source>
</evidence>
<feature type="active site" evidence="10">
    <location>
        <position position="698"/>
    </location>
</feature>
<organism evidence="13 14">
    <name type="scientific">Cronartium quercuum f. sp. fusiforme G11</name>
    <dbReference type="NCBI Taxonomy" id="708437"/>
    <lineage>
        <taxon>Eukaryota</taxon>
        <taxon>Fungi</taxon>
        <taxon>Dikarya</taxon>
        <taxon>Basidiomycota</taxon>
        <taxon>Pucciniomycotina</taxon>
        <taxon>Pucciniomycetes</taxon>
        <taxon>Pucciniales</taxon>
        <taxon>Coleosporiaceae</taxon>
        <taxon>Cronartium</taxon>
    </lineage>
</organism>
<dbReference type="PANTHER" id="PTHR33478:SF1">
    <property type="entry name" value="EXTRACELLULAR METALLOPROTEINASE MEP"/>
    <property type="match status" value="1"/>
</dbReference>
<protein>
    <recommendedName>
        <fullName evidence="12">Extracellular metalloproteinase</fullName>
        <ecNumber evidence="12">3.4.24.-</ecNumber>
    </recommendedName>
    <alternativeName>
        <fullName evidence="12">Fungalysin</fullName>
    </alternativeName>
</protein>
<reference evidence="13" key="1">
    <citation type="submission" date="2013-11" db="EMBL/GenBank/DDBJ databases">
        <title>Genome sequence of the fusiform rust pathogen reveals effectors for host alternation and coevolution with pine.</title>
        <authorList>
            <consortium name="DOE Joint Genome Institute"/>
            <person name="Smith K."/>
            <person name="Pendleton A."/>
            <person name="Kubisiak T."/>
            <person name="Anderson C."/>
            <person name="Salamov A."/>
            <person name="Aerts A."/>
            <person name="Riley R."/>
            <person name="Clum A."/>
            <person name="Lindquist E."/>
            <person name="Ence D."/>
            <person name="Campbell M."/>
            <person name="Kronenberg Z."/>
            <person name="Feau N."/>
            <person name="Dhillon B."/>
            <person name="Hamelin R."/>
            <person name="Burleigh J."/>
            <person name="Smith J."/>
            <person name="Yandell M."/>
            <person name="Nelson C."/>
            <person name="Grigoriev I."/>
            <person name="Davis J."/>
        </authorList>
    </citation>
    <scope>NUCLEOTIDE SEQUENCE</scope>
    <source>
        <strain evidence="13">G11</strain>
    </source>
</reference>
<dbReference type="PANTHER" id="PTHR33478">
    <property type="entry name" value="EXTRACELLULAR METALLOPROTEINASE MEP"/>
    <property type="match status" value="1"/>
</dbReference>
<feature type="binding site" evidence="11">
    <location>
        <position position="701"/>
    </location>
    <ligand>
        <name>Zn(2+)</name>
        <dbReference type="ChEBI" id="CHEBI:29105"/>
        <note>catalytic</note>
    </ligand>
</feature>
<keyword evidence="5 11" id="KW-0479">Metal-binding</keyword>
<keyword evidence="8 12" id="KW-0482">Metalloprotease</keyword>
<gene>
    <name evidence="13" type="ORF">CROQUDRAFT_659147</name>
</gene>
<dbReference type="GO" id="GO:0005615">
    <property type="term" value="C:extracellular space"/>
    <property type="evidence" value="ECO:0007669"/>
    <property type="project" value="InterPro"/>
</dbReference>
<feature type="binding site" evidence="11">
    <location>
        <position position="697"/>
    </location>
    <ligand>
        <name>Zn(2+)</name>
        <dbReference type="ChEBI" id="CHEBI:29105"/>
        <note>catalytic</note>
    </ligand>
</feature>
<evidence type="ECO:0000256" key="10">
    <source>
        <dbReference type="PIRSR" id="PIRSR601842-1"/>
    </source>
</evidence>
<dbReference type="InterPro" id="IPR050371">
    <property type="entry name" value="Fungal_virulence_M36"/>
</dbReference>
<dbReference type="SUPFAM" id="SSF55486">
    <property type="entry name" value="Metalloproteases ('zincins'), catalytic domain"/>
    <property type="match status" value="1"/>
</dbReference>
<dbReference type="Gene3D" id="3.10.170.10">
    <property type="match status" value="1"/>
</dbReference>
<dbReference type="InterPro" id="IPR027268">
    <property type="entry name" value="Peptidase_M4/M1_CTD_sf"/>
</dbReference>
<dbReference type="Gene3D" id="1.10.390.10">
    <property type="entry name" value="Neutral Protease Domain 2"/>
    <property type="match status" value="1"/>
</dbReference>
<dbReference type="GO" id="GO:0004222">
    <property type="term" value="F:metalloendopeptidase activity"/>
    <property type="evidence" value="ECO:0007669"/>
    <property type="project" value="InterPro"/>
</dbReference>